<dbReference type="PANTHER" id="PTHR40465:SF1">
    <property type="entry name" value="DUF6534 DOMAIN-CONTAINING PROTEIN"/>
    <property type="match status" value="1"/>
</dbReference>
<keyword evidence="1" id="KW-0812">Transmembrane</keyword>
<feature type="transmembrane region" description="Helical" evidence="1">
    <location>
        <begin position="46"/>
        <end position="70"/>
    </location>
</feature>
<dbReference type="AlphaFoldDB" id="A0A9P6ARM1"/>
<keyword evidence="1" id="KW-0472">Membrane</keyword>
<keyword evidence="1" id="KW-1133">Transmembrane helix</keyword>
<feature type="transmembrane region" description="Helical" evidence="1">
    <location>
        <begin position="215"/>
        <end position="236"/>
    </location>
</feature>
<dbReference type="InterPro" id="IPR045339">
    <property type="entry name" value="DUF6534"/>
</dbReference>
<sequence length="303" mass="33958">MGIAQGEILAGTFFGNLLTALGFGILTIQTSSYYRAFSKDGRPVKLAVAFLWISGAVQLACCTRSVYWWFVMNFRNGLALERAPWEFGTYPINVTFFVYRVYSLSGNLYVGMLVQVLVLLQFGFGGANGIKAILEFQGVVNECTWIIVAWLAIQAIADVVIATYMCLLLRHRRTGYHKTDSVINRLVLYVISTGLVTSILSCICLVLFAKYGFNIGVLVTGMPLGVFYSISMLTNLHMRTRLRARLHTPSPLELTAYSITKRVGGNARDRGNEERFQPTRINITREVVCDDMDINLMNRDTKL</sequence>
<reference evidence="3" key="1">
    <citation type="journal article" date="2020" name="Nat. Commun.">
        <title>Large-scale genome sequencing of mycorrhizal fungi provides insights into the early evolution of symbiotic traits.</title>
        <authorList>
            <person name="Miyauchi S."/>
            <person name="Kiss E."/>
            <person name="Kuo A."/>
            <person name="Drula E."/>
            <person name="Kohler A."/>
            <person name="Sanchez-Garcia M."/>
            <person name="Morin E."/>
            <person name="Andreopoulos B."/>
            <person name="Barry K.W."/>
            <person name="Bonito G."/>
            <person name="Buee M."/>
            <person name="Carver A."/>
            <person name="Chen C."/>
            <person name="Cichocki N."/>
            <person name="Clum A."/>
            <person name="Culley D."/>
            <person name="Crous P.W."/>
            <person name="Fauchery L."/>
            <person name="Girlanda M."/>
            <person name="Hayes R.D."/>
            <person name="Keri Z."/>
            <person name="LaButti K."/>
            <person name="Lipzen A."/>
            <person name="Lombard V."/>
            <person name="Magnuson J."/>
            <person name="Maillard F."/>
            <person name="Murat C."/>
            <person name="Nolan M."/>
            <person name="Ohm R.A."/>
            <person name="Pangilinan J."/>
            <person name="Pereira M.F."/>
            <person name="Perotto S."/>
            <person name="Peter M."/>
            <person name="Pfister S."/>
            <person name="Riley R."/>
            <person name="Sitrit Y."/>
            <person name="Stielow J.B."/>
            <person name="Szollosi G."/>
            <person name="Zifcakova L."/>
            <person name="Stursova M."/>
            <person name="Spatafora J.W."/>
            <person name="Tedersoo L."/>
            <person name="Vaario L.M."/>
            <person name="Yamada A."/>
            <person name="Yan M."/>
            <person name="Wang P."/>
            <person name="Xu J."/>
            <person name="Bruns T."/>
            <person name="Baldrian P."/>
            <person name="Vilgalys R."/>
            <person name="Dunand C."/>
            <person name="Henrissat B."/>
            <person name="Grigoriev I.V."/>
            <person name="Hibbett D."/>
            <person name="Nagy L.G."/>
            <person name="Martin F.M."/>
        </authorList>
    </citation>
    <scope>NUCLEOTIDE SEQUENCE</scope>
    <source>
        <strain evidence="3">UP504</strain>
    </source>
</reference>
<comment type="caution">
    <text evidence="3">The sequence shown here is derived from an EMBL/GenBank/DDBJ whole genome shotgun (WGS) entry which is preliminary data.</text>
</comment>
<feature type="transmembrane region" description="Helical" evidence="1">
    <location>
        <begin position="12"/>
        <end position="34"/>
    </location>
</feature>
<evidence type="ECO:0000259" key="2">
    <source>
        <dbReference type="Pfam" id="PF20152"/>
    </source>
</evidence>
<dbReference type="EMBL" id="MU129013">
    <property type="protein sequence ID" value="KAF9510611.1"/>
    <property type="molecule type" value="Genomic_DNA"/>
</dbReference>
<feature type="transmembrane region" description="Helical" evidence="1">
    <location>
        <begin position="106"/>
        <end position="124"/>
    </location>
</feature>
<evidence type="ECO:0000313" key="3">
    <source>
        <dbReference type="EMBL" id="KAF9510611.1"/>
    </source>
</evidence>
<evidence type="ECO:0000313" key="4">
    <source>
        <dbReference type="Proteomes" id="UP000886523"/>
    </source>
</evidence>
<feature type="transmembrane region" description="Helical" evidence="1">
    <location>
        <begin position="144"/>
        <end position="165"/>
    </location>
</feature>
<gene>
    <name evidence="3" type="ORF">BS47DRAFT_54187</name>
</gene>
<name>A0A9P6ARM1_9AGAM</name>
<proteinExistence type="predicted"/>
<accession>A0A9P6ARM1</accession>
<dbReference type="PANTHER" id="PTHR40465">
    <property type="entry name" value="CHROMOSOME 1, WHOLE GENOME SHOTGUN SEQUENCE"/>
    <property type="match status" value="1"/>
</dbReference>
<organism evidence="3 4">
    <name type="scientific">Hydnum rufescens UP504</name>
    <dbReference type="NCBI Taxonomy" id="1448309"/>
    <lineage>
        <taxon>Eukaryota</taxon>
        <taxon>Fungi</taxon>
        <taxon>Dikarya</taxon>
        <taxon>Basidiomycota</taxon>
        <taxon>Agaricomycotina</taxon>
        <taxon>Agaricomycetes</taxon>
        <taxon>Cantharellales</taxon>
        <taxon>Hydnaceae</taxon>
        <taxon>Hydnum</taxon>
    </lineage>
</organism>
<feature type="transmembrane region" description="Helical" evidence="1">
    <location>
        <begin position="186"/>
        <end position="209"/>
    </location>
</feature>
<dbReference type="Proteomes" id="UP000886523">
    <property type="component" value="Unassembled WGS sequence"/>
</dbReference>
<protein>
    <recommendedName>
        <fullName evidence="2">DUF6534 domain-containing protein</fullName>
    </recommendedName>
</protein>
<feature type="domain" description="DUF6534" evidence="2">
    <location>
        <begin position="155"/>
        <end position="240"/>
    </location>
</feature>
<dbReference type="Pfam" id="PF20152">
    <property type="entry name" value="DUF6534"/>
    <property type="match status" value="1"/>
</dbReference>
<keyword evidence="4" id="KW-1185">Reference proteome</keyword>
<dbReference type="OrthoDB" id="2535105at2759"/>
<evidence type="ECO:0000256" key="1">
    <source>
        <dbReference type="SAM" id="Phobius"/>
    </source>
</evidence>